<dbReference type="AlphaFoldDB" id="A0A157PB78"/>
<proteinExistence type="predicted"/>
<dbReference type="CDD" id="cd00796">
    <property type="entry name" value="INT_Rci_Hp1_C"/>
    <property type="match status" value="1"/>
</dbReference>
<evidence type="ECO:0000313" key="5">
    <source>
        <dbReference type="Proteomes" id="UP000077037"/>
    </source>
</evidence>
<sequence>MRKSELLGLTWSNVDLDKRTAYLPMTKNGTARVVPLSSRAVDILKQLPRCESRQVFPMTVMALDQSFRRAKQRAGLQDFHFHDLRHMATTKLAEKLPNVIELAAVTGHRTVHMLKRYYHPSAELLARKLD</sequence>
<dbReference type="InterPro" id="IPR050090">
    <property type="entry name" value="Tyrosine_recombinase_XerCD"/>
</dbReference>
<dbReference type="Pfam" id="PF00589">
    <property type="entry name" value="Phage_integrase"/>
    <property type="match status" value="1"/>
</dbReference>
<reference evidence="4 5" key="1">
    <citation type="submission" date="2016-03" db="EMBL/GenBank/DDBJ databases">
        <authorList>
            <consortium name="Pathogen Informatics"/>
        </authorList>
    </citation>
    <scope>NUCLEOTIDE SEQUENCE [LARGE SCALE GENOMIC DNA]</scope>
    <source>
        <strain evidence="4 5">NCTC13364</strain>
    </source>
</reference>
<dbReference type="GO" id="GO:0015074">
    <property type="term" value="P:DNA integration"/>
    <property type="evidence" value="ECO:0007669"/>
    <property type="project" value="UniProtKB-KW"/>
</dbReference>
<dbReference type="EMBL" id="FKBS01000014">
    <property type="protein sequence ID" value="SAI30803.1"/>
    <property type="molecule type" value="Genomic_DNA"/>
</dbReference>
<accession>A0A157PB78</accession>
<dbReference type="PANTHER" id="PTHR30349">
    <property type="entry name" value="PHAGE INTEGRASE-RELATED"/>
    <property type="match status" value="1"/>
</dbReference>
<dbReference type="InterPro" id="IPR011010">
    <property type="entry name" value="DNA_brk_join_enz"/>
</dbReference>
<dbReference type="GO" id="GO:0006310">
    <property type="term" value="P:DNA recombination"/>
    <property type="evidence" value="ECO:0007669"/>
    <property type="project" value="UniProtKB-KW"/>
</dbReference>
<protein>
    <submittedName>
        <fullName evidence="4">Integrase</fullName>
    </submittedName>
</protein>
<name>A0A157PB78_9BORD</name>
<evidence type="ECO:0000256" key="1">
    <source>
        <dbReference type="ARBA" id="ARBA00022908"/>
    </source>
</evidence>
<dbReference type="SUPFAM" id="SSF56349">
    <property type="entry name" value="DNA breaking-rejoining enzymes"/>
    <property type="match status" value="1"/>
</dbReference>
<dbReference type="GO" id="GO:0003677">
    <property type="term" value="F:DNA binding"/>
    <property type="evidence" value="ECO:0007669"/>
    <property type="project" value="InterPro"/>
</dbReference>
<dbReference type="InterPro" id="IPR013762">
    <property type="entry name" value="Integrase-like_cat_sf"/>
</dbReference>
<evidence type="ECO:0000313" key="4">
    <source>
        <dbReference type="EMBL" id="SAI30803.1"/>
    </source>
</evidence>
<dbReference type="Gene3D" id="1.10.443.10">
    <property type="entry name" value="Intergrase catalytic core"/>
    <property type="match status" value="1"/>
</dbReference>
<dbReference type="InterPro" id="IPR002104">
    <property type="entry name" value="Integrase_catalytic"/>
</dbReference>
<dbReference type="PANTHER" id="PTHR30349:SF94">
    <property type="entry name" value="INTEGRASE_RECOMBINASE HI_1414-RELATED"/>
    <property type="match status" value="1"/>
</dbReference>
<keyword evidence="2" id="KW-0233">DNA recombination</keyword>
<keyword evidence="1" id="KW-0229">DNA integration</keyword>
<dbReference type="PROSITE" id="PS51898">
    <property type="entry name" value="TYR_RECOMBINASE"/>
    <property type="match status" value="1"/>
</dbReference>
<evidence type="ECO:0000256" key="2">
    <source>
        <dbReference type="ARBA" id="ARBA00023172"/>
    </source>
</evidence>
<dbReference type="Proteomes" id="UP000077037">
    <property type="component" value="Unassembled WGS sequence"/>
</dbReference>
<feature type="domain" description="Tyr recombinase" evidence="3">
    <location>
        <begin position="1"/>
        <end position="130"/>
    </location>
</feature>
<organism evidence="4 5">
    <name type="scientific">Bordetella ansorpii</name>
    <dbReference type="NCBI Taxonomy" id="288768"/>
    <lineage>
        <taxon>Bacteria</taxon>
        <taxon>Pseudomonadati</taxon>
        <taxon>Pseudomonadota</taxon>
        <taxon>Betaproteobacteria</taxon>
        <taxon>Burkholderiales</taxon>
        <taxon>Alcaligenaceae</taxon>
        <taxon>Bordetella</taxon>
    </lineage>
</organism>
<evidence type="ECO:0000259" key="3">
    <source>
        <dbReference type="PROSITE" id="PS51898"/>
    </source>
</evidence>
<gene>
    <name evidence="4" type="ORF">SAMEA1982600_02459</name>
</gene>